<dbReference type="EMBL" id="APJX01000004">
    <property type="protein sequence ID" value="EMS79753.1"/>
    <property type="molecule type" value="Genomic_DNA"/>
</dbReference>
<dbReference type="AlphaFoldDB" id="S0FXJ0"/>
<dbReference type="InterPro" id="IPR036097">
    <property type="entry name" value="HisK_dim/P_sf"/>
</dbReference>
<dbReference type="CDD" id="cd00082">
    <property type="entry name" value="HisKA"/>
    <property type="match status" value="1"/>
</dbReference>
<dbReference type="Pfam" id="PF00989">
    <property type="entry name" value="PAS"/>
    <property type="match status" value="2"/>
</dbReference>
<dbReference type="SMART" id="SM00091">
    <property type="entry name" value="PAS"/>
    <property type="match status" value="2"/>
</dbReference>
<keyword evidence="6" id="KW-0547">Nucleotide-binding</keyword>
<comment type="catalytic activity">
    <reaction evidence="1">
        <text>ATP + protein L-histidine = ADP + protein N-phospho-L-histidine.</text>
        <dbReference type="EC" id="2.7.13.3"/>
    </reaction>
</comment>
<dbReference type="SUPFAM" id="SSF55785">
    <property type="entry name" value="PYP-like sensor domain (PAS domain)"/>
    <property type="match status" value="2"/>
</dbReference>
<dbReference type="Gene3D" id="3.30.450.40">
    <property type="match status" value="1"/>
</dbReference>
<feature type="domain" description="PAS" evidence="13">
    <location>
        <begin position="21"/>
        <end position="68"/>
    </location>
</feature>
<evidence type="ECO:0000256" key="1">
    <source>
        <dbReference type="ARBA" id="ARBA00000085"/>
    </source>
</evidence>
<keyword evidence="7" id="KW-0418">Kinase</keyword>
<dbReference type="GO" id="GO:0000156">
    <property type="term" value="F:phosphorelay response regulator activity"/>
    <property type="evidence" value="ECO:0007669"/>
    <property type="project" value="TreeGrafter"/>
</dbReference>
<evidence type="ECO:0000256" key="3">
    <source>
        <dbReference type="ARBA" id="ARBA00012438"/>
    </source>
</evidence>
<comment type="subcellular location">
    <subcellularLocation>
        <location evidence="2">Membrane</location>
        <topology evidence="2">Multi-pass membrane protein</topology>
    </subcellularLocation>
</comment>
<dbReference type="InterPro" id="IPR003018">
    <property type="entry name" value="GAF"/>
</dbReference>
<feature type="domain" description="Histidine kinase" evidence="12">
    <location>
        <begin position="472"/>
        <end position="727"/>
    </location>
</feature>
<dbReference type="InterPro" id="IPR050351">
    <property type="entry name" value="BphY/WalK/GraS-like"/>
</dbReference>
<keyword evidence="9" id="KW-1133">Transmembrane helix</keyword>
<dbReference type="PROSITE" id="PS50112">
    <property type="entry name" value="PAS"/>
    <property type="match status" value="2"/>
</dbReference>
<dbReference type="GO" id="GO:0006355">
    <property type="term" value="P:regulation of DNA-templated transcription"/>
    <property type="evidence" value="ECO:0007669"/>
    <property type="project" value="InterPro"/>
</dbReference>
<evidence type="ECO:0000256" key="7">
    <source>
        <dbReference type="ARBA" id="ARBA00022777"/>
    </source>
</evidence>
<evidence type="ECO:0000256" key="5">
    <source>
        <dbReference type="ARBA" id="ARBA00022692"/>
    </source>
</evidence>
<dbReference type="Pfam" id="PF00512">
    <property type="entry name" value="HisKA"/>
    <property type="match status" value="1"/>
</dbReference>
<evidence type="ECO:0000313" key="14">
    <source>
        <dbReference type="EMBL" id="EMS79753.1"/>
    </source>
</evidence>
<evidence type="ECO:0000256" key="9">
    <source>
        <dbReference type="ARBA" id="ARBA00022989"/>
    </source>
</evidence>
<evidence type="ECO:0000256" key="10">
    <source>
        <dbReference type="ARBA" id="ARBA00023012"/>
    </source>
</evidence>
<dbReference type="GO" id="GO:0005524">
    <property type="term" value="F:ATP binding"/>
    <property type="evidence" value="ECO:0007669"/>
    <property type="project" value="UniProtKB-KW"/>
</dbReference>
<organism evidence="14 15">
    <name type="scientific">Desulfotignum phosphitoxidans DSM 13687</name>
    <dbReference type="NCBI Taxonomy" id="1286635"/>
    <lineage>
        <taxon>Bacteria</taxon>
        <taxon>Pseudomonadati</taxon>
        <taxon>Thermodesulfobacteriota</taxon>
        <taxon>Desulfobacteria</taxon>
        <taxon>Desulfobacterales</taxon>
        <taxon>Desulfobacteraceae</taxon>
        <taxon>Desulfotignum</taxon>
    </lineage>
</organism>
<accession>S0FXJ0</accession>
<sequence>MTDRDVHTAGLEEKIQALEEENRLLRNIIYKAPIPIFVIDRQHKISHFNQALEQLSGFDAKDMIGTSLQWKAFYAKKRPVMADLIIDNAPADQILALYGPKYKKALANESVFAATDFFPDLPPAGKWLFFSAAGVFDDNGHIAGAVETLQDVTTEKAREQEVYELYQTYHQVLEFIPYPIILYDVNGHVTYVNPAFSSVFGWALKEIKGRPLEFVPDHLKQETGRMLDRFRQDQRITRYETKRLTKDGRTLDVVIWAASCTWSPDRSGEHFVILRDITKENRLAANNRTIMRISAALPEYPELEDLMDYITKEIKGLLHTEGAVVLLYDEIKNDLFFVGASYDDSDTEQRARKIRFALDEVLAGKVLKTGKPAVNNQADRSKDLYPERDRKMGYKTKSIMCVPIRSDSRITGILCAINKKQNVFDDNDLELMTLIAGTVGISIENARFAQALKEAYLDVASMNRAKDKAINHLSHELKTPVAVLTGSLQILKKKLSELPRIKAASTLDRIQRNLNRIVQIQEETADIMDKKTYGAKDMLQVMVQTCKDELATLIEQHLDEEDPMEVVTAVIEKEFSSPASNIHTIHMNAAFDHVFDRLKPLFAFRDLDIVLNIQDNLPDLCLPVDVFEKTVTGLIKNSIENTPDQGRIEISMQHKEDNIVFTVHDFGVGIETQDQKRIFEGFFSIQKTADYSTKTPYDFNAGGKGVDLLRIKLFGDRLGFSIHMASSRCRFLQEPYNEICPGNISQCRFCKDISDCLNSGYSTFTACFSCKKKS</sequence>
<dbReference type="Proteomes" id="UP000014216">
    <property type="component" value="Unassembled WGS sequence"/>
</dbReference>
<dbReference type="PANTHER" id="PTHR42878:SF7">
    <property type="entry name" value="SENSOR HISTIDINE KINASE GLRK"/>
    <property type="match status" value="1"/>
</dbReference>
<proteinExistence type="predicted"/>
<dbReference type="InterPro" id="IPR003661">
    <property type="entry name" value="HisK_dim/P_dom"/>
</dbReference>
<dbReference type="EC" id="2.7.13.3" evidence="3"/>
<dbReference type="InterPro" id="IPR035965">
    <property type="entry name" value="PAS-like_dom_sf"/>
</dbReference>
<dbReference type="GO" id="GO:0000155">
    <property type="term" value="F:phosphorelay sensor kinase activity"/>
    <property type="evidence" value="ECO:0007669"/>
    <property type="project" value="InterPro"/>
</dbReference>
<dbReference type="Gene3D" id="1.10.287.130">
    <property type="match status" value="1"/>
</dbReference>
<comment type="caution">
    <text evidence="14">The sequence shown here is derived from an EMBL/GenBank/DDBJ whole genome shotgun (WGS) entry which is preliminary data.</text>
</comment>
<evidence type="ECO:0000256" key="2">
    <source>
        <dbReference type="ARBA" id="ARBA00004141"/>
    </source>
</evidence>
<dbReference type="RefSeq" id="WP_006966034.1">
    <property type="nucleotide sequence ID" value="NZ_APJX01000004.1"/>
</dbReference>
<dbReference type="InterPro" id="IPR029016">
    <property type="entry name" value="GAF-like_dom_sf"/>
</dbReference>
<dbReference type="SUPFAM" id="SSF47384">
    <property type="entry name" value="Homodimeric domain of signal transducing histidine kinase"/>
    <property type="match status" value="1"/>
</dbReference>
<dbReference type="Pfam" id="PF13185">
    <property type="entry name" value="GAF_2"/>
    <property type="match status" value="1"/>
</dbReference>
<evidence type="ECO:0000256" key="8">
    <source>
        <dbReference type="ARBA" id="ARBA00022840"/>
    </source>
</evidence>
<evidence type="ECO:0000259" key="12">
    <source>
        <dbReference type="PROSITE" id="PS50109"/>
    </source>
</evidence>
<dbReference type="SUPFAM" id="SSF55874">
    <property type="entry name" value="ATPase domain of HSP90 chaperone/DNA topoisomerase II/histidine kinase"/>
    <property type="match status" value="1"/>
</dbReference>
<dbReference type="InterPro" id="IPR013767">
    <property type="entry name" value="PAS_fold"/>
</dbReference>
<dbReference type="Gene3D" id="3.30.565.10">
    <property type="entry name" value="Histidine kinase-like ATPase, C-terminal domain"/>
    <property type="match status" value="1"/>
</dbReference>
<evidence type="ECO:0000256" key="11">
    <source>
        <dbReference type="ARBA" id="ARBA00023136"/>
    </source>
</evidence>
<evidence type="ECO:0000256" key="6">
    <source>
        <dbReference type="ARBA" id="ARBA00022741"/>
    </source>
</evidence>
<dbReference type="OrthoDB" id="5413104at2"/>
<evidence type="ECO:0000256" key="4">
    <source>
        <dbReference type="ARBA" id="ARBA00022679"/>
    </source>
</evidence>
<dbReference type="GO" id="GO:0007234">
    <property type="term" value="P:osmosensory signaling via phosphorelay pathway"/>
    <property type="evidence" value="ECO:0007669"/>
    <property type="project" value="TreeGrafter"/>
</dbReference>
<keyword evidence="11" id="KW-0472">Membrane</keyword>
<dbReference type="CDD" id="cd00130">
    <property type="entry name" value="PAS"/>
    <property type="match status" value="2"/>
</dbReference>
<name>S0FXJ0_9BACT</name>
<dbReference type="GO" id="GO:0030295">
    <property type="term" value="F:protein kinase activator activity"/>
    <property type="evidence" value="ECO:0007669"/>
    <property type="project" value="TreeGrafter"/>
</dbReference>
<dbReference type="InterPro" id="IPR005467">
    <property type="entry name" value="His_kinase_dom"/>
</dbReference>
<evidence type="ECO:0000259" key="13">
    <source>
        <dbReference type="PROSITE" id="PS50112"/>
    </source>
</evidence>
<keyword evidence="8" id="KW-0067">ATP-binding</keyword>
<dbReference type="Gene3D" id="3.30.450.20">
    <property type="entry name" value="PAS domain"/>
    <property type="match status" value="2"/>
</dbReference>
<keyword evidence="5" id="KW-0812">Transmembrane</keyword>
<dbReference type="InterPro" id="IPR003594">
    <property type="entry name" value="HATPase_dom"/>
</dbReference>
<dbReference type="GO" id="GO:0016020">
    <property type="term" value="C:membrane"/>
    <property type="evidence" value="ECO:0007669"/>
    <property type="project" value="UniProtKB-SubCell"/>
</dbReference>
<dbReference type="PANTHER" id="PTHR42878">
    <property type="entry name" value="TWO-COMPONENT HISTIDINE KINASE"/>
    <property type="match status" value="1"/>
</dbReference>
<dbReference type="InterPro" id="IPR036890">
    <property type="entry name" value="HATPase_C_sf"/>
</dbReference>
<evidence type="ECO:0000313" key="15">
    <source>
        <dbReference type="Proteomes" id="UP000014216"/>
    </source>
</evidence>
<gene>
    <name evidence="14" type="ORF">Dpo_4c03050</name>
</gene>
<dbReference type="Pfam" id="PF02518">
    <property type="entry name" value="HATPase_c"/>
    <property type="match status" value="1"/>
</dbReference>
<keyword evidence="4" id="KW-0808">Transferase</keyword>
<dbReference type="SMART" id="SM00388">
    <property type="entry name" value="HisKA"/>
    <property type="match status" value="1"/>
</dbReference>
<keyword evidence="10" id="KW-0902">Two-component regulatory system</keyword>
<dbReference type="SUPFAM" id="SSF55781">
    <property type="entry name" value="GAF domain-like"/>
    <property type="match status" value="1"/>
</dbReference>
<dbReference type="NCBIfam" id="TIGR00229">
    <property type="entry name" value="sensory_box"/>
    <property type="match status" value="2"/>
</dbReference>
<feature type="domain" description="PAS" evidence="13">
    <location>
        <begin position="165"/>
        <end position="234"/>
    </location>
</feature>
<dbReference type="PROSITE" id="PS50109">
    <property type="entry name" value="HIS_KIN"/>
    <property type="match status" value="1"/>
</dbReference>
<dbReference type="InterPro" id="IPR000014">
    <property type="entry name" value="PAS"/>
</dbReference>
<reference evidence="14 15" key="1">
    <citation type="journal article" date="2013" name="Genome Announc.">
        <title>Draft Genome Sequence of Desulfotignum phosphitoxidans DSM 13687 Strain FiPS-3.</title>
        <authorList>
            <person name="Poehlein A."/>
            <person name="Daniel R."/>
            <person name="Simeonova D.D."/>
        </authorList>
    </citation>
    <scope>NUCLEOTIDE SEQUENCE [LARGE SCALE GENOMIC DNA]</scope>
    <source>
        <strain evidence="14 15">DSM 13687</strain>
    </source>
</reference>
<protein>
    <recommendedName>
        <fullName evidence="3">histidine kinase</fullName>
        <ecNumber evidence="3">2.7.13.3</ecNumber>
    </recommendedName>
</protein>
<dbReference type="SMART" id="SM00065">
    <property type="entry name" value="GAF"/>
    <property type="match status" value="1"/>
</dbReference>
<keyword evidence="15" id="KW-1185">Reference proteome</keyword>